<sequence length="202" mass="22645">MAKSTREYIYGLNPAFEVLRAKRRTVHGAWLNQSSRNKPRMQKLVKLLEQHEVPIEWVEKGRLIQLSKTHEHQGVVLKTSLYPYTPKDELFSHPRLLLLDNIEDPHNVGAVLRSAEIFGFHGVCLPSRGVPEVYPSVVKVSSGATEFMQIARDASANQYARKAAEEGYQIAALDMNGDTTLDVVREAAPEKLLLVIGGEEKS</sequence>
<dbReference type="Pfam" id="PF08032">
    <property type="entry name" value="SpoU_sub_bind"/>
    <property type="match status" value="1"/>
</dbReference>
<proteinExistence type="predicted"/>
<dbReference type="Gene3D" id="3.40.1280.10">
    <property type="match status" value="1"/>
</dbReference>
<keyword evidence="1" id="KW-0489">Methyltransferase</keyword>
<evidence type="ECO:0000259" key="3">
    <source>
        <dbReference type="SMART" id="SM00967"/>
    </source>
</evidence>
<accession>A0A382RN72</accession>
<gene>
    <name evidence="4" type="ORF">METZ01_LOCUS351983</name>
</gene>
<feature type="domain" description="RNA 2-O ribose methyltransferase substrate binding" evidence="3">
    <location>
        <begin position="8"/>
        <end position="85"/>
    </location>
</feature>
<dbReference type="SMART" id="SM00967">
    <property type="entry name" value="SpoU_sub_bind"/>
    <property type="match status" value="1"/>
</dbReference>
<dbReference type="AlphaFoldDB" id="A0A382RN72"/>
<dbReference type="InterPro" id="IPR001537">
    <property type="entry name" value="SpoU_MeTrfase"/>
</dbReference>
<dbReference type="InterPro" id="IPR029026">
    <property type="entry name" value="tRNA_m1G_MTases_N"/>
</dbReference>
<evidence type="ECO:0000256" key="2">
    <source>
        <dbReference type="ARBA" id="ARBA00022679"/>
    </source>
</evidence>
<dbReference type="GO" id="GO:0003723">
    <property type="term" value="F:RNA binding"/>
    <property type="evidence" value="ECO:0007669"/>
    <property type="project" value="InterPro"/>
</dbReference>
<dbReference type="GO" id="GO:0008173">
    <property type="term" value="F:RNA methyltransferase activity"/>
    <property type="evidence" value="ECO:0007669"/>
    <property type="project" value="InterPro"/>
</dbReference>
<dbReference type="Pfam" id="PF00588">
    <property type="entry name" value="SpoU_methylase"/>
    <property type="match status" value="1"/>
</dbReference>
<dbReference type="GO" id="GO:0032259">
    <property type="term" value="P:methylation"/>
    <property type="evidence" value="ECO:0007669"/>
    <property type="project" value="UniProtKB-KW"/>
</dbReference>
<dbReference type="Gene3D" id="3.30.1330.30">
    <property type="match status" value="1"/>
</dbReference>
<dbReference type="SUPFAM" id="SSF55315">
    <property type="entry name" value="L30e-like"/>
    <property type="match status" value="1"/>
</dbReference>
<evidence type="ECO:0000256" key="1">
    <source>
        <dbReference type="ARBA" id="ARBA00022603"/>
    </source>
</evidence>
<dbReference type="SUPFAM" id="SSF75217">
    <property type="entry name" value="alpha/beta knot"/>
    <property type="match status" value="1"/>
</dbReference>
<keyword evidence="2" id="KW-0808">Transferase</keyword>
<reference evidence="4" key="1">
    <citation type="submission" date="2018-05" db="EMBL/GenBank/DDBJ databases">
        <authorList>
            <person name="Lanie J.A."/>
            <person name="Ng W.-L."/>
            <person name="Kazmierczak K.M."/>
            <person name="Andrzejewski T.M."/>
            <person name="Davidsen T.M."/>
            <person name="Wayne K.J."/>
            <person name="Tettelin H."/>
            <person name="Glass J.I."/>
            <person name="Rusch D."/>
            <person name="Podicherti R."/>
            <person name="Tsui H.-C.T."/>
            <person name="Winkler M.E."/>
        </authorList>
    </citation>
    <scope>NUCLEOTIDE SEQUENCE</scope>
</reference>
<dbReference type="InterPro" id="IPR013123">
    <property type="entry name" value="SpoU_subst-bd"/>
</dbReference>
<dbReference type="PANTHER" id="PTHR46429">
    <property type="entry name" value="23S RRNA (GUANOSINE-2'-O-)-METHYLTRANSFERASE RLMB"/>
    <property type="match status" value="1"/>
</dbReference>
<dbReference type="PANTHER" id="PTHR46429:SF1">
    <property type="entry name" value="23S RRNA (GUANOSINE-2'-O-)-METHYLTRANSFERASE RLMB"/>
    <property type="match status" value="1"/>
</dbReference>
<dbReference type="EMBL" id="UINC01122979">
    <property type="protein sequence ID" value="SVC99129.1"/>
    <property type="molecule type" value="Genomic_DNA"/>
</dbReference>
<dbReference type="GO" id="GO:0006396">
    <property type="term" value="P:RNA processing"/>
    <property type="evidence" value="ECO:0007669"/>
    <property type="project" value="InterPro"/>
</dbReference>
<evidence type="ECO:0000313" key="4">
    <source>
        <dbReference type="EMBL" id="SVC99129.1"/>
    </source>
</evidence>
<dbReference type="InterPro" id="IPR029064">
    <property type="entry name" value="Ribosomal_eL30-like_sf"/>
</dbReference>
<name>A0A382RN72_9ZZZZ</name>
<organism evidence="4">
    <name type="scientific">marine metagenome</name>
    <dbReference type="NCBI Taxonomy" id="408172"/>
    <lineage>
        <taxon>unclassified sequences</taxon>
        <taxon>metagenomes</taxon>
        <taxon>ecological metagenomes</taxon>
    </lineage>
</organism>
<dbReference type="GO" id="GO:0005829">
    <property type="term" value="C:cytosol"/>
    <property type="evidence" value="ECO:0007669"/>
    <property type="project" value="TreeGrafter"/>
</dbReference>
<dbReference type="InterPro" id="IPR004441">
    <property type="entry name" value="rRNA_MeTrfase_TrmH"/>
</dbReference>
<protein>
    <recommendedName>
        <fullName evidence="3">RNA 2-O ribose methyltransferase substrate binding domain-containing protein</fullName>
    </recommendedName>
</protein>
<feature type="non-terminal residue" evidence="4">
    <location>
        <position position="202"/>
    </location>
</feature>
<dbReference type="InterPro" id="IPR029028">
    <property type="entry name" value="Alpha/beta_knot_MTases"/>
</dbReference>